<evidence type="ECO:0000256" key="7">
    <source>
        <dbReference type="ARBA" id="ARBA00022679"/>
    </source>
</evidence>
<gene>
    <name evidence="10" type="ORF">F9B74_08055</name>
</gene>
<protein>
    <recommendedName>
        <fullName evidence="4 9">Protein-L-isoaspartate O-methyltransferase</fullName>
        <ecNumber evidence="3 9">2.1.1.77</ecNumber>
    </recommendedName>
</protein>
<dbReference type="EC" id="2.1.1.77" evidence="3 9"/>
<dbReference type="NCBIfam" id="NF001453">
    <property type="entry name" value="PRK00312.1"/>
    <property type="match status" value="1"/>
</dbReference>
<evidence type="ECO:0000313" key="10">
    <source>
        <dbReference type="EMBL" id="NEN76273.1"/>
    </source>
</evidence>
<dbReference type="GO" id="GO:0030091">
    <property type="term" value="P:protein repair"/>
    <property type="evidence" value="ECO:0007669"/>
    <property type="project" value="UniProtKB-UniRule"/>
</dbReference>
<organism evidence="10 11">
    <name type="scientific">Pelistega ratti</name>
    <dbReference type="NCBI Taxonomy" id="2652177"/>
    <lineage>
        <taxon>Bacteria</taxon>
        <taxon>Pseudomonadati</taxon>
        <taxon>Pseudomonadota</taxon>
        <taxon>Betaproteobacteria</taxon>
        <taxon>Burkholderiales</taxon>
        <taxon>Alcaligenaceae</taxon>
        <taxon>Pelistega</taxon>
    </lineage>
</organism>
<dbReference type="GO" id="GO:0004719">
    <property type="term" value="F:protein-L-isoaspartate (D-aspartate) O-methyltransferase activity"/>
    <property type="evidence" value="ECO:0007669"/>
    <property type="project" value="UniProtKB-UniRule"/>
</dbReference>
<comment type="similarity">
    <text evidence="2">Belongs to the methyltransferase superfamily. L-isoaspartyl/D-aspartyl protein methyltransferase family.</text>
</comment>
<dbReference type="RefSeq" id="WP_163764728.1">
    <property type="nucleotide sequence ID" value="NZ_JAAGYR010000015.1"/>
</dbReference>
<dbReference type="PANTHER" id="PTHR11579">
    <property type="entry name" value="PROTEIN-L-ISOASPARTATE O-METHYLTRANSFERASE"/>
    <property type="match status" value="1"/>
</dbReference>
<dbReference type="NCBIfam" id="TIGR00080">
    <property type="entry name" value="pimt"/>
    <property type="match status" value="1"/>
</dbReference>
<evidence type="ECO:0000256" key="4">
    <source>
        <dbReference type="ARBA" id="ARBA00013346"/>
    </source>
</evidence>
<dbReference type="FunFam" id="3.40.50.150:FF:000010">
    <property type="entry name" value="Protein-L-isoaspartate O-methyltransferase"/>
    <property type="match status" value="1"/>
</dbReference>
<dbReference type="AlphaFoldDB" id="A0A6L9Y7G8"/>
<dbReference type="PANTHER" id="PTHR11579:SF0">
    <property type="entry name" value="PROTEIN-L-ISOASPARTATE(D-ASPARTATE) O-METHYLTRANSFERASE"/>
    <property type="match status" value="1"/>
</dbReference>
<keyword evidence="7 10" id="KW-0808">Transferase</keyword>
<evidence type="ECO:0000256" key="1">
    <source>
        <dbReference type="ARBA" id="ARBA00004496"/>
    </source>
</evidence>
<dbReference type="Gene3D" id="3.40.50.150">
    <property type="entry name" value="Vaccinia Virus protein VP39"/>
    <property type="match status" value="1"/>
</dbReference>
<keyword evidence="11" id="KW-1185">Reference proteome</keyword>
<dbReference type="GO" id="GO:0032259">
    <property type="term" value="P:methylation"/>
    <property type="evidence" value="ECO:0007669"/>
    <property type="project" value="UniProtKB-KW"/>
</dbReference>
<evidence type="ECO:0000256" key="5">
    <source>
        <dbReference type="ARBA" id="ARBA00022490"/>
    </source>
</evidence>
<evidence type="ECO:0000256" key="6">
    <source>
        <dbReference type="ARBA" id="ARBA00022603"/>
    </source>
</evidence>
<evidence type="ECO:0000256" key="2">
    <source>
        <dbReference type="ARBA" id="ARBA00005369"/>
    </source>
</evidence>
<dbReference type="CDD" id="cd02440">
    <property type="entry name" value="AdoMet_MTases"/>
    <property type="match status" value="1"/>
</dbReference>
<dbReference type="GO" id="GO:0005737">
    <property type="term" value="C:cytoplasm"/>
    <property type="evidence" value="ECO:0007669"/>
    <property type="project" value="UniProtKB-SubCell"/>
</dbReference>
<dbReference type="SUPFAM" id="SSF53335">
    <property type="entry name" value="S-adenosyl-L-methionine-dependent methyltransferases"/>
    <property type="match status" value="1"/>
</dbReference>
<accession>A0A6L9Y7G8</accession>
<dbReference type="Pfam" id="PF01135">
    <property type="entry name" value="PCMT"/>
    <property type="match status" value="1"/>
</dbReference>
<dbReference type="InterPro" id="IPR029063">
    <property type="entry name" value="SAM-dependent_MTases_sf"/>
</dbReference>
<dbReference type="PROSITE" id="PS01279">
    <property type="entry name" value="PCMT"/>
    <property type="match status" value="1"/>
</dbReference>
<comment type="subcellular location">
    <subcellularLocation>
        <location evidence="1">Cytoplasm</location>
    </subcellularLocation>
</comment>
<keyword evidence="8" id="KW-0949">S-adenosyl-L-methionine</keyword>
<evidence type="ECO:0000256" key="3">
    <source>
        <dbReference type="ARBA" id="ARBA00011890"/>
    </source>
</evidence>
<dbReference type="Proteomes" id="UP000477651">
    <property type="component" value="Unassembled WGS sequence"/>
</dbReference>
<dbReference type="InterPro" id="IPR000682">
    <property type="entry name" value="PCMT"/>
</dbReference>
<keyword evidence="6 10" id="KW-0489">Methyltransferase</keyword>
<evidence type="ECO:0000313" key="11">
    <source>
        <dbReference type="Proteomes" id="UP000477651"/>
    </source>
</evidence>
<dbReference type="EMBL" id="JAAGYR010000015">
    <property type="protein sequence ID" value="NEN76273.1"/>
    <property type="molecule type" value="Genomic_DNA"/>
</dbReference>
<evidence type="ECO:0000256" key="9">
    <source>
        <dbReference type="NCBIfam" id="TIGR00080"/>
    </source>
</evidence>
<sequence>MHKKAKITLSNSNARLIQGNNTVRFAKPTLSFRGVSLSQNSNTKVRKGNQQEGSPIGRALREQVQSALLQNKGLNSDQLRINMVHRLKVVNGITDDRVLKALMQIKRHHFMDQGTAVRAYEDEALPIGFGQTISMPSVVARMISLLIEQRTAKKVLEIGTGCGYQAAVLACIFQEVYSIERIEGLYHLAKQNIAKMIGLPPIHSILGDGMQGLPTHAPFDAIIIAAAGLKIPQALLSQLAIGGRLIAPEGTSQQRLVLIERKGQQDWVRTELEETRFVPLLAGVQR</sequence>
<proteinExistence type="inferred from homology"/>
<name>A0A6L9Y7G8_9BURK</name>
<reference evidence="10 11" key="1">
    <citation type="submission" date="2020-02" db="EMBL/GenBank/DDBJ databases">
        <title>Pelistega sp. NLN82 were isolated from wild rodents of the Hainan Island.</title>
        <authorList>
            <person name="Niu N."/>
            <person name="Zhou J."/>
        </authorList>
    </citation>
    <scope>NUCLEOTIDE SEQUENCE [LARGE SCALE GENOMIC DNA]</scope>
    <source>
        <strain evidence="10 11">NLN82</strain>
    </source>
</reference>
<keyword evidence="5" id="KW-0963">Cytoplasm</keyword>
<comment type="caution">
    <text evidence="10">The sequence shown here is derived from an EMBL/GenBank/DDBJ whole genome shotgun (WGS) entry which is preliminary data.</text>
</comment>
<evidence type="ECO:0000256" key="8">
    <source>
        <dbReference type="ARBA" id="ARBA00022691"/>
    </source>
</evidence>